<evidence type="ECO:0000256" key="9">
    <source>
        <dbReference type="ARBA" id="ARBA00022741"/>
    </source>
</evidence>
<dbReference type="AlphaFoldDB" id="A0A1X7UTV2"/>
<evidence type="ECO:0000256" key="6">
    <source>
        <dbReference type="ARBA" id="ARBA00022640"/>
    </source>
</evidence>
<evidence type="ECO:0000256" key="10">
    <source>
        <dbReference type="ARBA" id="ARBA00022801"/>
    </source>
</evidence>
<keyword evidence="14" id="KW-1133">Transmembrane helix</keyword>
<keyword evidence="6" id="KW-0934">Plastid</keyword>
<keyword evidence="7" id="KW-0812">Transmembrane</keyword>
<keyword evidence="11" id="KW-1002">Plastid outer membrane</keyword>
<dbReference type="OrthoDB" id="8954335at2759"/>
<dbReference type="PANTHER" id="PTHR10903:SF135">
    <property type="entry name" value="TRANSLOCASE OF CHLOROPLAST 120, CHLOROPLASTIC-RELATED"/>
    <property type="match status" value="1"/>
</dbReference>
<dbReference type="GO" id="GO:0015031">
    <property type="term" value="P:protein transport"/>
    <property type="evidence" value="ECO:0007669"/>
    <property type="project" value="UniProtKB-KW"/>
</dbReference>
<feature type="domain" description="AIG1-type G" evidence="18">
    <location>
        <begin position="119"/>
        <end position="251"/>
    </location>
</feature>
<dbReference type="GO" id="GO:0005525">
    <property type="term" value="F:GTP binding"/>
    <property type="evidence" value="ECO:0007669"/>
    <property type="project" value="UniProtKB-KW"/>
</dbReference>
<protein>
    <recommendedName>
        <fullName evidence="18">AIG1-type G domain-containing protein</fullName>
    </recommendedName>
</protein>
<dbReference type="GO" id="GO:0016787">
    <property type="term" value="F:hydrolase activity"/>
    <property type="evidence" value="ECO:0007669"/>
    <property type="project" value="UniProtKB-KW"/>
</dbReference>
<evidence type="ECO:0000256" key="17">
    <source>
        <dbReference type="ARBA" id="ARBA00024013"/>
    </source>
</evidence>
<evidence type="ECO:0000256" key="8">
    <source>
        <dbReference type="ARBA" id="ARBA00022723"/>
    </source>
</evidence>
<evidence type="ECO:0000256" key="2">
    <source>
        <dbReference type="ARBA" id="ARBA00004167"/>
    </source>
</evidence>
<dbReference type="PANTHER" id="PTHR10903">
    <property type="entry name" value="GTPASE, IMAP FAMILY MEMBER-RELATED"/>
    <property type="match status" value="1"/>
</dbReference>
<sequence length="413" mass="47606">MLRTDIYLKDKAIEHLVEEKSLLLVEKSQLLEEIRKLKDEKVKMVDFRTQVKKTNSKMYPNEEKILTKRQDTVAMAHSADYVGELHRSSDSDKGNETPPKGIDRYELAIPQQEMSKTPLTIMVVGNTGVGKSTLINSMLGKEVAQVAHGMYPCEHDTIEEHTGTVYGTPVVFYDTRGLGDRRINSKELMKKFKQKLDECGDRFTILICLKFMNRFYHSVEYFLNLLARLFKNNGTIWKSCILVLTQANEFDTYYYESDEEDEGEENRSYISPEVLKLKMNVRIKQWAMQFQSNLERCNVPEEIIMNMPVCVAGNKRHIKLPVTDNWIKALNFQSTHRMERHSHDMGMYYISQAIGGAGGGVAVPIVGIPIGDTIGNLVAYKMINSLYWRKIRDGEEKEFYDSKKIDELTKKLK</sequence>
<evidence type="ECO:0000256" key="13">
    <source>
        <dbReference type="ARBA" id="ARBA00022927"/>
    </source>
</evidence>
<dbReference type="Gene3D" id="3.40.50.300">
    <property type="entry name" value="P-loop containing nucleotide triphosphate hydrolases"/>
    <property type="match status" value="1"/>
</dbReference>
<evidence type="ECO:0000256" key="16">
    <source>
        <dbReference type="ARBA" id="ARBA00023136"/>
    </source>
</evidence>
<evidence type="ECO:0000256" key="14">
    <source>
        <dbReference type="ARBA" id="ARBA00022989"/>
    </source>
</evidence>
<accession>A0A1X7UTV2</accession>
<evidence type="ECO:0000256" key="5">
    <source>
        <dbReference type="ARBA" id="ARBA00022528"/>
    </source>
</evidence>
<evidence type="ECO:0000256" key="4">
    <source>
        <dbReference type="ARBA" id="ARBA00022448"/>
    </source>
</evidence>
<evidence type="ECO:0000256" key="15">
    <source>
        <dbReference type="ARBA" id="ARBA00023134"/>
    </source>
</evidence>
<keyword evidence="13" id="KW-0653">Protein transport</keyword>
<evidence type="ECO:0000256" key="12">
    <source>
        <dbReference type="ARBA" id="ARBA00022842"/>
    </source>
</evidence>
<evidence type="ECO:0000259" key="18">
    <source>
        <dbReference type="Pfam" id="PF04548"/>
    </source>
</evidence>
<evidence type="ECO:0000256" key="7">
    <source>
        <dbReference type="ARBA" id="ARBA00022692"/>
    </source>
</evidence>
<dbReference type="SUPFAM" id="SSF52540">
    <property type="entry name" value="P-loop containing nucleoside triphosphate hydrolases"/>
    <property type="match status" value="1"/>
</dbReference>
<keyword evidence="5" id="KW-0150">Chloroplast</keyword>
<proteinExistence type="inferred from homology"/>
<dbReference type="InterPro" id="IPR006703">
    <property type="entry name" value="G_AIG1"/>
</dbReference>
<comment type="subcellular location">
    <subcellularLocation>
        <location evidence="2">Membrane</location>
        <topology evidence="2">Single-pass membrane protein</topology>
    </subcellularLocation>
    <subcellularLocation>
        <location evidence="17">Plastid</location>
        <location evidence="17">Chloroplast outer membrane</location>
    </subcellularLocation>
</comment>
<keyword evidence="16" id="KW-0472">Membrane</keyword>
<evidence type="ECO:0000256" key="3">
    <source>
        <dbReference type="ARBA" id="ARBA00008535"/>
    </source>
</evidence>
<evidence type="ECO:0000256" key="1">
    <source>
        <dbReference type="ARBA" id="ARBA00001946"/>
    </source>
</evidence>
<comment type="cofactor">
    <cofactor evidence="1">
        <name>Mg(2+)</name>
        <dbReference type="ChEBI" id="CHEBI:18420"/>
    </cofactor>
</comment>
<keyword evidence="4" id="KW-0813">Transport</keyword>
<keyword evidence="8" id="KW-0479">Metal-binding</keyword>
<keyword evidence="15" id="KW-0342">GTP-binding</keyword>
<dbReference type="EnsemblMetazoa" id="Aqu2.1.30802_001">
    <property type="protein sequence ID" value="Aqu2.1.30802_001"/>
    <property type="gene ID" value="Aqu2.1.30802"/>
</dbReference>
<dbReference type="eggNOG" id="ENOG502T332">
    <property type="taxonomic scope" value="Eukaryota"/>
</dbReference>
<name>A0A1X7UTV2_AMPQE</name>
<dbReference type="InterPro" id="IPR045058">
    <property type="entry name" value="GIMA/IAN/Toc"/>
</dbReference>
<dbReference type="InParanoid" id="A0A1X7UTV2"/>
<dbReference type="GO" id="GO:0046872">
    <property type="term" value="F:metal ion binding"/>
    <property type="evidence" value="ECO:0007669"/>
    <property type="project" value="UniProtKB-KW"/>
</dbReference>
<dbReference type="InterPro" id="IPR027417">
    <property type="entry name" value="P-loop_NTPase"/>
</dbReference>
<keyword evidence="10" id="KW-0378">Hydrolase</keyword>
<keyword evidence="9" id="KW-0547">Nucleotide-binding</keyword>
<dbReference type="Pfam" id="PF04548">
    <property type="entry name" value="AIG1"/>
    <property type="match status" value="1"/>
</dbReference>
<keyword evidence="12" id="KW-0460">Magnesium</keyword>
<reference evidence="19" key="1">
    <citation type="submission" date="2017-05" db="UniProtKB">
        <authorList>
            <consortium name="EnsemblMetazoa"/>
        </authorList>
    </citation>
    <scope>IDENTIFICATION</scope>
</reference>
<dbReference type="GO" id="GO:0016020">
    <property type="term" value="C:membrane"/>
    <property type="evidence" value="ECO:0007669"/>
    <property type="project" value="UniProtKB-SubCell"/>
</dbReference>
<evidence type="ECO:0000313" key="19">
    <source>
        <dbReference type="EnsemblMetazoa" id="Aqu2.1.30802_001"/>
    </source>
</evidence>
<comment type="similarity">
    <text evidence="3">Belongs to the TRAFAC class TrmE-Era-EngA-EngB-Septin-like GTPase superfamily. AIG1/Toc34/Toc159-like paraseptin GTPase family. IAN subfamily.</text>
</comment>
<evidence type="ECO:0000256" key="11">
    <source>
        <dbReference type="ARBA" id="ARBA00022805"/>
    </source>
</evidence>
<organism evidence="19">
    <name type="scientific">Amphimedon queenslandica</name>
    <name type="common">Sponge</name>
    <dbReference type="NCBI Taxonomy" id="400682"/>
    <lineage>
        <taxon>Eukaryota</taxon>
        <taxon>Metazoa</taxon>
        <taxon>Porifera</taxon>
        <taxon>Demospongiae</taxon>
        <taxon>Heteroscleromorpha</taxon>
        <taxon>Haplosclerida</taxon>
        <taxon>Niphatidae</taxon>
        <taxon>Amphimedon</taxon>
    </lineage>
</organism>